<proteinExistence type="predicted"/>
<comment type="caution">
    <text evidence="2">The sequence shown here is derived from an EMBL/GenBank/DDBJ whole genome shotgun (WGS) entry which is preliminary data.</text>
</comment>
<feature type="non-terminal residue" evidence="2">
    <location>
        <position position="1"/>
    </location>
</feature>
<gene>
    <name evidence="2" type="ORF">UXM345_LOCUS25679</name>
</gene>
<dbReference type="EMBL" id="CAJOBF010005012">
    <property type="protein sequence ID" value="CAF4160762.1"/>
    <property type="molecule type" value="Genomic_DNA"/>
</dbReference>
<dbReference type="Proteomes" id="UP000663842">
    <property type="component" value="Unassembled WGS sequence"/>
</dbReference>
<accession>A0A819YP73</accession>
<evidence type="ECO:0000256" key="1">
    <source>
        <dbReference type="SAM" id="MobiDB-lite"/>
    </source>
</evidence>
<organism evidence="2 3">
    <name type="scientific">Rotaria magnacalcarata</name>
    <dbReference type="NCBI Taxonomy" id="392030"/>
    <lineage>
        <taxon>Eukaryota</taxon>
        <taxon>Metazoa</taxon>
        <taxon>Spiralia</taxon>
        <taxon>Gnathifera</taxon>
        <taxon>Rotifera</taxon>
        <taxon>Eurotatoria</taxon>
        <taxon>Bdelloidea</taxon>
        <taxon>Philodinida</taxon>
        <taxon>Philodinidae</taxon>
        <taxon>Rotaria</taxon>
    </lineage>
</organism>
<feature type="region of interest" description="Disordered" evidence="1">
    <location>
        <begin position="1"/>
        <end position="31"/>
    </location>
</feature>
<sequence>VLGFNAEDELFSDESDSSEDEQRYINTKQVP</sequence>
<dbReference type="AlphaFoldDB" id="A0A819YP73"/>
<name>A0A819YP73_9BILA</name>
<protein>
    <submittedName>
        <fullName evidence="2">Uncharacterized protein</fullName>
    </submittedName>
</protein>
<evidence type="ECO:0000313" key="3">
    <source>
        <dbReference type="Proteomes" id="UP000663842"/>
    </source>
</evidence>
<evidence type="ECO:0000313" key="2">
    <source>
        <dbReference type="EMBL" id="CAF4160762.1"/>
    </source>
</evidence>
<feature type="compositionally biased region" description="Acidic residues" evidence="1">
    <location>
        <begin position="1"/>
        <end position="19"/>
    </location>
</feature>
<reference evidence="2" key="1">
    <citation type="submission" date="2021-02" db="EMBL/GenBank/DDBJ databases">
        <authorList>
            <person name="Nowell W R."/>
        </authorList>
    </citation>
    <scope>NUCLEOTIDE SEQUENCE</scope>
</reference>